<dbReference type="Pfam" id="PF12007">
    <property type="entry name" value="DUF3501"/>
    <property type="match status" value="1"/>
</dbReference>
<proteinExistence type="predicted"/>
<evidence type="ECO:0000313" key="1">
    <source>
        <dbReference type="EMBL" id="EQD34675.1"/>
    </source>
</evidence>
<dbReference type="InterPro" id="IPR021890">
    <property type="entry name" value="DUF3501"/>
</dbReference>
<reference evidence="1" key="1">
    <citation type="submission" date="2013-08" db="EMBL/GenBank/DDBJ databases">
        <authorList>
            <person name="Mendez C."/>
            <person name="Richter M."/>
            <person name="Ferrer M."/>
            <person name="Sanchez J."/>
        </authorList>
    </citation>
    <scope>NUCLEOTIDE SEQUENCE</scope>
</reference>
<accession>T0ZXP0</accession>
<organism evidence="1">
    <name type="scientific">mine drainage metagenome</name>
    <dbReference type="NCBI Taxonomy" id="410659"/>
    <lineage>
        <taxon>unclassified sequences</taxon>
        <taxon>metagenomes</taxon>
        <taxon>ecological metagenomes</taxon>
    </lineage>
</organism>
<sequence length="140" mass="16139">MNQINEMIFLEKIYDKADIQDLINIYSEILPGRNELSVTMFIEFPDEKAMISGMPKLAGIEKMVYLVFDDHSLKATPEEGRSTETLESTLQYLKLKFPDSEKEAFLNCRNAFIETRHPVYSESARVPEDLLKTLKAELSQ</sequence>
<reference evidence="1" key="2">
    <citation type="journal article" date="2014" name="ISME J.">
        <title>Microbial stratification in low pH oxic and suboxic macroscopic growths along an acid mine drainage.</title>
        <authorList>
            <person name="Mendez-Garcia C."/>
            <person name="Mesa V."/>
            <person name="Sprenger R.R."/>
            <person name="Richter M."/>
            <person name="Diez M.S."/>
            <person name="Solano J."/>
            <person name="Bargiela R."/>
            <person name="Golyshina O.V."/>
            <person name="Manteca A."/>
            <person name="Ramos J.L."/>
            <person name="Gallego J.R."/>
            <person name="Llorente I."/>
            <person name="Martins Dos Santos V.A."/>
            <person name="Jensen O.N."/>
            <person name="Pelaez A.I."/>
            <person name="Sanchez J."/>
            <person name="Ferrer M."/>
        </authorList>
    </citation>
    <scope>NUCLEOTIDE SEQUENCE</scope>
</reference>
<comment type="caution">
    <text evidence="1">The sequence shown here is derived from an EMBL/GenBank/DDBJ whole genome shotgun (WGS) entry which is preliminary data.</text>
</comment>
<dbReference type="AlphaFoldDB" id="T0ZXP0"/>
<name>T0ZXP0_9ZZZZ</name>
<dbReference type="EMBL" id="AUZZ01009164">
    <property type="protein sequence ID" value="EQD34675.1"/>
    <property type="molecule type" value="Genomic_DNA"/>
</dbReference>
<protein>
    <submittedName>
        <fullName evidence="1">Uncharacterized protein</fullName>
    </submittedName>
</protein>
<gene>
    <name evidence="1" type="ORF">B2A_12711</name>
</gene>